<keyword evidence="2" id="KW-1185">Reference proteome</keyword>
<dbReference type="EMBL" id="SUME01000004">
    <property type="protein sequence ID" value="TJZ60709.1"/>
    <property type="molecule type" value="Genomic_DNA"/>
</dbReference>
<dbReference type="OrthoDB" id="1113652at2"/>
<evidence type="ECO:0000313" key="1">
    <source>
        <dbReference type="EMBL" id="TJZ60709.1"/>
    </source>
</evidence>
<dbReference type="SUPFAM" id="SSF55486">
    <property type="entry name" value="Metalloproteases ('zincins'), catalytic domain"/>
    <property type="match status" value="1"/>
</dbReference>
<dbReference type="Gene3D" id="3.40.390.70">
    <property type="match status" value="1"/>
</dbReference>
<gene>
    <name evidence="1" type="ORF">FAZ15_12040</name>
</gene>
<accession>A0A4U0P0M4</accession>
<evidence type="ECO:0008006" key="3">
    <source>
        <dbReference type="Google" id="ProtNLM"/>
    </source>
</evidence>
<dbReference type="Proteomes" id="UP000306808">
    <property type="component" value="Unassembled WGS sequence"/>
</dbReference>
<evidence type="ECO:0000313" key="2">
    <source>
        <dbReference type="Proteomes" id="UP000306808"/>
    </source>
</evidence>
<name>A0A4U0P0M4_9SPHI</name>
<dbReference type="RefSeq" id="WP_136901549.1">
    <property type="nucleotide sequence ID" value="NZ_SUME01000004.1"/>
</dbReference>
<sequence length="445" mass="50834">MKKYLIIGTLFFFVLLNGCRKAEDLTNQVDRLDFIGDQFALNGAIDEWLYEKFTQPYNIRVQYKWDRSEVDLSKTITPIDEEKVRPLAEYILKYYLEPYAAEAGEFFIKKYPAKQYLFVGSAEHNSNGTVTLGSADKGRKVVLYRLNEIDPNNWSAVERMLKTVHHEFAHILDQNRRITAEYGLLNKADYVEDLWPNLTDQQALDLGFITRYAGSEPSEDFAEMVAVLLLYGQEFFDSQVALANANGRAKIKQKEDMVVEYFSSQWGINFRSLQQRIADLKPEVPPTPLPDFLDTFGEGKSYTYLQFESAEYSDEFQAIWDDIKNETVVEVDRHIAYMRLYVLATGQLQVRVYRYPAGSGQTGSVTYSSLYFDVATDTDDIVTFTYATSGSSAALRTNSDNLVNFITGHKFVWSWKDSDLTHGGLYVVDNNGERTGVSLVGEPRS</sequence>
<dbReference type="InterPro" id="IPR030890">
    <property type="entry name" value="LP_HExxH_w_TonB"/>
</dbReference>
<protein>
    <recommendedName>
        <fullName evidence="3">Substrate import-associated zinc metallohydrolase lipoprotein</fullName>
    </recommendedName>
</protein>
<reference evidence="1 2" key="1">
    <citation type="submission" date="2019-04" db="EMBL/GenBank/DDBJ databases">
        <title>Sphingobacterium olei sp. nov., isolated from oil-contaminated soil.</title>
        <authorList>
            <person name="Liu B."/>
        </authorList>
    </citation>
    <scope>NUCLEOTIDE SEQUENCE [LARGE SCALE GENOMIC DNA]</scope>
    <source>
        <strain evidence="1 2">HAL-9</strain>
    </source>
</reference>
<dbReference type="NCBIfam" id="TIGR04549">
    <property type="entry name" value="LP_HExxH_w_tonB"/>
    <property type="match status" value="1"/>
</dbReference>
<dbReference type="AlphaFoldDB" id="A0A4U0P0M4"/>
<comment type="caution">
    <text evidence="1">The sequence shown here is derived from an EMBL/GenBank/DDBJ whole genome shotgun (WGS) entry which is preliminary data.</text>
</comment>
<organism evidence="1 2">
    <name type="scientific">Sphingobacterium olei</name>
    <dbReference type="NCBI Taxonomy" id="2571155"/>
    <lineage>
        <taxon>Bacteria</taxon>
        <taxon>Pseudomonadati</taxon>
        <taxon>Bacteroidota</taxon>
        <taxon>Sphingobacteriia</taxon>
        <taxon>Sphingobacteriales</taxon>
        <taxon>Sphingobacteriaceae</taxon>
        <taxon>Sphingobacterium</taxon>
    </lineage>
</organism>
<dbReference type="Pfam" id="PF15890">
    <property type="entry name" value="Peptidase_Mx1"/>
    <property type="match status" value="1"/>
</dbReference>
<proteinExistence type="predicted"/>